<reference evidence="2 3" key="1">
    <citation type="submission" date="2019-04" db="EMBL/GenBank/DDBJ databases">
        <title>Chromosome genome assembly for Takifugu flavidus.</title>
        <authorList>
            <person name="Xiao S."/>
        </authorList>
    </citation>
    <scope>NUCLEOTIDE SEQUENCE [LARGE SCALE GENOMIC DNA]</scope>
    <source>
        <strain evidence="2">HTHZ2018</strain>
        <tissue evidence="2">Muscle</tissue>
    </source>
</reference>
<organism evidence="2 3">
    <name type="scientific">Takifugu flavidus</name>
    <name type="common">sansaifugu</name>
    <dbReference type="NCBI Taxonomy" id="433684"/>
    <lineage>
        <taxon>Eukaryota</taxon>
        <taxon>Metazoa</taxon>
        <taxon>Chordata</taxon>
        <taxon>Craniata</taxon>
        <taxon>Vertebrata</taxon>
        <taxon>Euteleostomi</taxon>
        <taxon>Actinopterygii</taxon>
        <taxon>Neopterygii</taxon>
        <taxon>Teleostei</taxon>
        <taxon>Neoteleostei</taxon>
        <taxon>Acanthomorphata</taxon>
        <taxon>Eupercaria</taxon>
        <taxon>Tetraodontiformes</taxon>
        <taxon>Tetradontoidea</taxon>
        <taxon>Tetraodontidae</taxon>
        <taxon>Takifugu</taxon>
    </lineage>
</organism>
<accession>A0A5C6P0W0</accession>
<evidence type="ECO:0000313" key="2">
    <source>
        <dbReference type="EMBL" id="TWW71707.1"/>
    </source>
</evidence>
<keyword evidence="3" id="KW-1185">Reference proteome</keyword>
<protein>
    <submittedName>
        <fullName evidence="2">Uncharacterized protein</fullName>
    </submittedName>
</protein>
<dbReference type="EMBL" id="RHFK02000008">
    <property type="protein sequence ID" value="TWW71707.1"/>
    <property type="molecule type" value="Genomic_DNA"/>
</dbReference>
<sequence length="298" mass="32705">MPGGSWGSDSSSSGVKEGKTTLKRGEKGESKGKNDRKDNVKQIRQKRVTPSTLVDRPTDSNDRQMGFGGAWTERVIEKQDSGDAFSVIVTPQLYSKISGHSFTTRNTIQLKPPNKFTARMLSQSLMEDTQTPPPVCASQSLNQAKPVCKEAPWREAFGALLSFLLLALAFPQPCSYSISAAVGEETRLSVHPFICPHIKAERRCLLMSISSDFKGSQLYMGLNRVTPSSTWARSEHLGVRYLAQGPPSCCPAPRPSEELPNEIGVSWLKALRLFAAFGMFVNPSRGQEVEIANSSFVH</sequence>
<gene>
    <name evidence="2" type="ORF">D4764_16G0002040</name>
</gene>
<name>A0A5C6P0W0_9TELE</name>
<dbReference type="Proteomes" id="UP000324091">
    <property type="component" value="Chromosome 16"/>
</dbReference>
<evidence type="ECO:0000313" key="3">
    <source>
        <dbReference type="Proteomes" id="UP000324091"/>
    </source>
</evidence>
<comment type="caution">
    <text evidence="2">The sequence shown here is derived from an EMBL/GenBank/DDBJ whole genome shotgun (WGS) entry which is preliminary data.</text>
</comment>
<feature type="compositionally biased region" description="Basic and acidic residues" evidence="1">
    <location>
        <begin position="16"/>
        <end position="41"/>
    </location>
</feature>
<feature type="region of interest" description="Disordered" evidence="1">
    <location>
        <begin position="1"/>
        <end position="67"/>
    </location>
</feature>
<dbReference type="AlphaFoldDB" id="A0A5C6P0W0"/>
<evidence type="ECO:0000256" key="1">
    <source>
        <dbReference type="SAM" id="MobiDB-lite"/>
    </source>
</evidence>
<proteinExistence type="predicted"/>